<keyword evidence="1" id="KW-0472">Membrane</keyword>
<evidence type="ECO:0000313" key="2">
    <source>
        <dbReference type="EMBL" id="PRP85188.1"/>
    </source>
</evidence>
<reference evidence="2 3" key="1">
    <citation type="journal article" date="2018" name="Genome Biol. Evol.">
        <title>Multiple Roots of Fruiting Body Formation in Amoebozoa.</title>
        <authorList>
            <person name="Hillmann F."/>
            <person name="Forbes G."/>
            <person name="Novohradska S."/>
            <person name="Ferling I."/>
            <person name="Riege K."/>
            <person name="Groth M."/>
            <person name="Westermann M."/>
            <person name="Marz M."/>
            <person name="Spaller T."/>
            <person name="Winckler T."/>
            <person name="Schaap P."/>
            <person name="Glockner G."/>
        </authorList>
    </citation>
    <scope>NUCLEOTIDE SEQUENCE [LARGE SCALE GENOMIC DNA]</scope>
    <source>
        <strain evidence="2 3">Jena</strain>
    </source>
</reference>
<keyword evidence="1" id="KW-1133">Transmembrane helix</keyword>
<dbReference type="AlphaFoldDB" id="A0A2P6NMS0"/>
<comment type="caution">
    <text evidence="2">The sequence shown here is derived from an EMBL/GenBank/DDBJ whole genome shotgun (WGS) entry which is preliminary data.</text>
</comment>
<dbReference type="Proteomes" id="UP000241769">
    <property type="component" value="Unassembled WGS sequence"/>
</dbReference>
<keyword evidence="3" id="KW-1185">Reference proteome</keyword>
<dbReference type="EMBL" id="MDYQ01000049">
    <property type="protein sequence ID" value="PRP85188.1"/>
    <property type="molecule type" value="Genomic_DNA"/>
</dbReference>
<name>A0A2P6NMS0_9EUKA</name>
<evidence type="ECO:0000256" key="1">
    <source>
        <dbReference type="SAM" id="Phobius"/>
    </source>
</evidence>
<sequence>MRHFCVGRALQATHVSASIQLSNSTHRCCYTRRLLFLLLLWVTVSVADDCFFLGDCAALSWSEPKCWNCTSERLPDGDSSIIFQSLNNVSANLESLVVKEVIIRNSYLTVIGSNISSVRLSVENSFFRLINTTVVVQNSLSVDPNSIGSTLSLHDSVISSNTTILRSTHLILTGTNNTFNSTFTHLYDNGRLDIQSDLIWNGQLEISASNVTTNKTVSVVSTQLAATSWTLRNSTLRDATLTFHLPLDLINVTSDLSEGDNLHGLSFHRFTSITNSTLQPIDRCLRCDVLHSTLENLPNNSTLHLNGFIRLIPTFKNVFNPYTCEVSDSIIEGSSDLIIETYGSIFMNRVTLNTSGVKTISWSAVYFYIEDTVIDSAWTFRELEHGLVQHYMVRVRGASLLHLEGNWTLVHVRAKDITVDEINPGQHLFAGDVEIIDVDRLIIQRLRVDSDSRYLSLSNTTTYTIHEIYLEREYMSTVTPVRGGIPNMISDQLESNSECSELVRNSSISVDYNTTALYVTYLPPTPEITYGWTDGRYVYLRPSTTDFDQCYDDYLYHHDLVVDDDGQLRNSSSYRFDALPDENGCSHKRVTVYLKNKYTGIITSKGRQVDILPGNVVQNEYYPWGNYNETNFWMGALSGGDGKIRVTWNASVVPRPCGYQAEIFTFGNESVSVWEETFTLRADTVHYSECSISVPTVPTLSILYSKEGEYLRRSPYVPYAYPFFKSLLPVDLRITPDDVSLSINRATSHGNVTLWEVKGTSNVNCTCGTYRTIVQLHDTNGTLLVSHVSGYDELMVPYGRYVMYATSACVLPSDYSVGGYGRTLRREVELREEEKPFDSTKWIVFGSLGGALLLFMTFTVAIMIWMKRQQKGNYVQIQ</sequence>
<protein>
    <submittedName>
        <fullName evidence="2">Uncharacterized protein</fullName>
    </submittedName>
</protein>
<organism evidence="2 3">
    <name type="scientific">Planoprotostelium fungivorum</name>
    <dbReference type="NCBI Taxonomy" id="1890364"/>
    <lineage>
        <taxon>Eukaryota</taxon>
        <taxon>Amoebozoa</taxon>
        <taxon>Evosea</taxon>
        <taxon>Variosea</taxon>
        <taxon>Cavosteliida</taxon>
        <taxon>Cavosteliaceae</taxon>
        <taxon>Planoprotostelium</taxon>
    </lineage>
</organism>
<gene>
    <name evidence="2" type="ORF">PROFUN_07135</name>
</gene>
<evidence type="ECO:0000313" key="3">
    <source>
        <dbReference type="Proteomes" id="UP000241769"/>
    </source>
</evidence>
<feature type="transmembrane region" description="Helical" evidence="1">
    <location>
        <begin position="842"/>
        <end position="866"/>
    </location>
</feature>
<accession>A0A2P6NMS0</accession>
<dbReference type="InParanoid" id="A0A2P6NMS0"/>
<proteinExistence type="predicted"/>
<keyword evidence="1" id="KW-0812">Transmembrane</keyword>